<evidence type="ECO:0000256" key="1">
    <source>
        <dbReference type="ARBA" id="ARBA00000885"/>
    </source>
</evidence>
<dbReference type="AlphaFoldDB" id="A0A7R9LAF0"/>
<keyword evidence="6 13" id="KW-0833">Ubl conjugation pathway</keyword>
<dbReference type="EMBL" id="CAJPVJ010000151">
    <property type="protein sequence ID" value="CAG2161493.1"/>
    <property type="molecule type" value="Genomic_DNA"/>
</dbReference>
<dbReference type="SMART" id="SM00015">
    <property type="entry name" value="IQ"/>
    <property type="match status" value="2"/>
</dbReference>
<dbReference type="Pfam" id="PF00612">
    <property type="entry name" value="IQ"/>
    <property type="match status" value="2"/>
</dbReference>
<accession>A0A7R9LAF0</accession>
<evidence type="ECO:0000256" key="4">
    <source>
        <dbReference type="ARBA" id="ARBA00022499"/>
    </source>
</evidence>
<dbReference type="PANTHER" id="PTHR45700">
    <property type="entry name" value="UBIQUITIN-PROTEIN LIGASE E3C"/>
    <property type="match status" value="1"/>
</dbReference>
<evidence type="ECO:0000256" key="6">
    <source>
        <dbReference type="ARBA" id="ARBA00022786"/>
    </source>
</evidence>
<dbReference type="EMBL" id="OC914976">
    <property type="protein sequence ID" value="CAD7637916.1"/>
    <property type="molecule type" value="Genomic_DNA"/>
</dbReference>
<sequence length="1107" mass="126715">MFGYFDGDFRRRPQQSLGGTHKDTKRQQLLEKAAEERRHREELRRRTNCALVIQSFIRGCLLRKRQELRRRTNCALVIQSFIRGCLLRKRQYSRMRHEFDKTVEGLNKSSDNIDIDAIEHLIHGFIIFYSVAKDTKRLNWLSQQMVKLRDSIAAKVVNDTNHWLYRIKCILQFNVKYLEVVVSTQTSIAIPMRVLEVFTGEDVYKSSAQSVAKVEAVLASVWNYLISHEFFKHMRCLMDTKIPEPFEPTTKAPTPLSASLLDLTLRPLKTLKESNGHNNNLIVKSFLAEALKGPFSPQIRNYVFTHLTQTKDNIKVEYIIDCLLPNSCDNLTISLEPNIWLFYSVVKLISVQCNQMNSKYVIKYLHILRSLSTSLSQITNSRINSDLDSDESEAMDVSDGIANDVSASDSSLVEPLISMLNEPTHVSVITSLSNEDNLSNDSQILISLSCLCHSLLSAHPLAVNQYRLLYTLAFKPDFLRILWKYITSVSTPSVFGAPTYLLYILSRGLQLAAVQWNQVLPELTLFCTLFSYLFPTLDDVEFYRDMDSSFEVITQSHSSAIPFTLSELASMGLTLRDVCIGLVELAYDDTRPAIRQDYHNALKPVNQTDDHKDVTRHWMKLFKSCVKLLRQLHSRDSRRQFCPTDHWISKTVSIPVERPTNFRIGIQQRRSMYREFIGIRHLSREELEEHGPPLSTSEVRNVTILQEIPFVVSFLDRFKILQTLIAIDRTQQRGDANVFNVMGPTIQVVIRRNYIYEDAFEKLSPENEPNLKQALRVQLVSAIGMDEVGIDGGGIFREFLSEVLKTSFDPNRGFFGSTSDSLLYPNPSVTLIVDNYVKHYYFIGRMLGKAIYENMLVELPFAAFFMAKLLARHSASDVEIHHLASLDPLMYKNLMFLKSYEGDVTELGLDFTVLNSELGTTQVIELKANGAKIPVTTLNRIEYIHLMADYRLNKQIRSQCAAFKQGLADVLDLDWLRMFDPRELQILISGAPTPIDIEDLKKHTNYGGGYHSEHKVIVIFWKVVQQFSENERRKLLKFVTSCSRPPLLGFKDLFPAFCIQNAGREANRLPTASTCMNLLKLPEIDTIDQMNQKLKYAVDSGAGFELS</sequence>
<evidence type="ECO:0000256" key="5">
    <source>
        <dbReference type="ARBA" id="ARBA00022679"/>
    </source>
</evidence>
<dbReference type="SMART" id="SM00119">
    <property type="entry name" value="HECTc"/>
    <property type="match status" value="1"/>
</dbReference>
<name>A0A7R9LAF0_9ACAR</name>
<evidence type="ECO:0000256" key="3">
    <source>
        <dbReference type="ARBA" id="ARBA00012485"/>
    </source>
</evidence>
<dbReference type="CDD" id="cd00078">
    <property type="entry name" value="HECTc"/>
    <property type="match status" value="1"/>
</dbReference>
<dbReference type="OrthoDB" id="8068875at2759"/>
<dbReference type="FunFam" id="3.90.1750.10:FF:000014">
    <property type="entry name" value="Putative Ubiquitin-protein ligase E3C"/>
    <property type="match status" value="1"/>
</dbReference>
<feature type="domain" description="HECT" evidence="15">
    <location>
        <begin position="767"/>
        <end position="1107"/>
    </location>
</feature>
<evidence type="ECO:0000256" key="10">
    <source>
        <dbReference type="ARBA" id="ARBA00067506"/>
    </source>
</evidence>
<evidence type="ECO:0000313" key="17">
    <source>
        <dbReference type="Proteomes" id="UP000728032"/>
    </source>
</evidence>
<feature type="region of interest" description="Disordered" evidence="14">
    <location>
        <begin position="1"/>
        <end position="27"/>
    </location>
</feature>
<comment type="similarity">
    <text evidence="8">Belongs to the UBE3C family.</text>
</comment>
<dbReference type="Proteomes" id="UP000728032">
    <property type="component" value="Unassembled WGS sequence"/>
</dbReference>
<dbReference type="GO" id="GO:0061630">
    <property type="term" value="F:ubiquitin protein ligase activity"/>
    <property type="evidence" value="ECO:0007669"/>
    <property type="project" value="UniProtKB-EC"/>
</dbReference>
<dbReference type="FunFam" id="3.30.2410.10:FF:000011">
    <property type="entry name" value="Putative Ubiquitin-protein ligase E3C"/>
    <property type="match status" value="1"/>
</dbReference>
<evidence type="ECO:0000259" key="15">
    <source>
        <dbReference type="PROSITE" id="PS50237"/>
    </source>
</evidence>
<keyword evidence="17" id="KW-1185">Reference proteome</keyword>
<dbReference type="GO" id="GO:0006511">
    <property type="term" value="P:ubiquitin-dependent protein catabolic process"/>
    <property type="evidence" value="ECO:0007669"/>
    <property type="project" value="TreeGrafter"/>
</dbReference>
<proteinExistence type="inferred from homology"/>
<dbReference type="PANTHER" id="PTHR45700:SF2">
    <property type="entry name" value="UBIQUITIN-PROTEIN LIGASE E3C"/>
    <property type="match status" value="1"/>
</dbReference>
<evidence type="ECO:0000256" key="9">
    <source>
        <dbReference type="ARBA" id="ARBA00063372"/>
    </source>
</evidence>
<dbReference type="PROSITE" id="PS50237">
    <property type="entry name" value="HECT"/>
    <property type="match status" value="1"/>
</dbReference>
<evidence type="ECO:0000256" key="2">
    <source>
        <dbReference type="ARBA" id="ARBA00004906"/>
    </source>
</evidence>
<protein>
    <recommendedName>
        <fullName evidence="10">Ubiquitin-protein ligase E3C</fullName>
        <ecNumber evidence="3">2.3.2.26</ecNumber>
    </recommendedName>
    <alternativeName>
        <fullName evidence="11">HECT-type ubiquitin transferase E3C</fullName>
    </alternativeName>
    <alternativeName>
        <fullName evidence="12">RTA-associated ubiquitin ligase</fullName>
    </alternativeName>
</protein>
<dbReference type="Gene3D" id="1.20.5.190">
    <property type="match status" value="1"/>
</dbReference>
<dbReference type="Gene3D" id="3.90.1750.10">
    <property type="entry name" value="Hect, E3 ligase catalytic domains"/>
    <property type="match status" value="1"/>
</dbReference>
<dbReference type="EC" id="2.3.2.26" evidence="3"/>
<organism evidence="16">
    <name type="scientific">Oppiella nova</name>
    <dbReference type="NCBI Taxonomy" id="334625"/>
    <lineage>
        <taxon>Eukaryota</taxon>
        <taxon>Metazoa</taxon>
        <taxon>Ecdysozoa</taxon>
        <taxon>Arthropoda</taxon>
        <taxon>Chelicerata</taxon>
        <taxon>Arachnida</taxon>
        <taxon>Acari</taxon>
        <taxon>Acariformes</taxon>
        <taxon>Sarcoptiformes</taxon>
        <taxon>Oribatida</taxon>
        <taxon>Brachypylina</taxon>
        <taxon>Oppioidea</taxon>
        <taxon>Oppiidae</taxon>
        <taxon>Oppiella</taxon>
    </lineage>
</organism>
<evidence type="ECO:0000256" key="7">
    <source>
        <dbReference type="ARBA" id="ARBA00022843"/>
    </source>
</evidence>
<dbReference type="InterPro" id="IPR035983">
    <property type="entry name" value="Hect_E3_ubiquitin_ligase"/>
</dbReference>
<keyword evidence="4" id="KW-1017">Isopeptide bond</keyword>
<dbReference type="InterPro" id="IPR000048">
    <property type="entry name" value="IQ_motif_EF-hand-BS"/>
</dbReference>
<comment type="catalytic activity">
    <reaction evidence="1">
        <text>S-ubiquitinyl-[E2 ubiquitin-conjugating enzyme]-L-cysteine + [acceptor protein]-L-lysine = [E2 ubiquitin-conjugating enzyme]-L-cysteine + N(6)-ubiquitinyl-[acceptor protein]-L-lysine.</text>
        <dbReference type="EC" id="2.3.2.26"/>
    </reaction>
</comment>
<dbReference type="PROSITE" id="PS50096">
    <property type="entry name" value="IQ"/>
    <property type="match status" value="2"/>
</dbReference>
<dbReference type="CDD" id="cd23767">
    <property type="entry name" value="IQCD"/>
    <property type="match status" value="1"/>
</dbReference>
<comment type="pathway">
    <text evidence="2">Protein modification; protein ubiquitination.</text>
</comment>
<dbReference type="GO" id="GO:0000209">
    <property type="term" value="P:protein polyubiquitination"/>
    <property type="evidence" value="ECO:0007669"/>
    <property type="project" value="InterPro"/>
</dbReference>
<reference evidence="16" key="1">
    <citation type="submission" date="2020-11" db="EMBL/GenBank/DDBJ databases">
        <authorList>
            <person name="Tran Van P."/>
        </authorList>
    </citation>
    <scope>NUCLEOTIDE SEQUENCE</scope>
</reference>
<evidence type="ECO:0000256" key="12">
    <source>
        <dbReference type="ARBA" id="ARBA00081642"/>
    </source>
</evidence>
<dbReference type="Gene3D" id="3.30.2160.10">
    <property type="entry name" value="Hect, E3 ligase catalytic domain"/>
    <property type="match status" value="1"/>
</dbReference>
<keyword evidence="5" id="KW-0808">Transferase</keyword>
<gene>
    <name evidence="16" type="ORF">ONB1V03_LOCUS1099</name>
</gene>
<dbReference type="SUPFAM" id="SSF56204">
    <property type="entry name" value="Hect, E3 ligase catalytic domain"/>
    <property type="match status" value="1"/>
</dbReference>
<comment type="subunit">
    <text evidence="9">Interacts with 26S proteasomes. Interacts (via the HECT domain) with UBE2D1 and, less efficiently, with UBE2L3.</text>
</comment>
<keyword evidence="7" id="KW-0832">Ubl conjugation</keyword>
<dbReference type="Pfam" id="PF00632">
    <property type="entry name" value="HECT"/>
    <property type="match status" value="1"/>
</dbReference>
<evidence type="ECO:0000313" key="16">
    <source>
        <dbReference type="EMBL" id="CAD7637916.1"/>
    </source>
</evidence>
<dbReference type="GO" id="GO:0009966">
    <property type="term" value="P:regulation of signal transduction"/>
    <property type="evidence" value="ECO:0007669"/>
    <property type="project" value="UniProtKB-ARBA"/>
</dbReference>
<feature type="active site" description="Glycyl thioester intermediate" evidence="13">
    <location>
        <position position="1075"/>
    </location>
</feature>
<evidence type="ECO:0000256" key="14">
    <source>
        <dbReference type="SAM" id="MobiDB-lite"/>
    </source>
</evidence>
<dbReference type="InterPro" id="IPR000569">
    <property type="entry name" value="HECT_dom"/>
</dbReference>
<evidence type="ECO:0000256" key="11">
    <source>
        <dbReference type="ARBA" id="ARBA00077269"/>
    </source>
</evidence>
<dbReference type="FunFam" id="3.30.2160.10:FF:000002">
    <property type="entry name" value="Putative Ubiquitin-protein ligase E3C"/>
    <property type="match status" value="1"/>
</dbReference>
<evidence type="ECO:0000256" key="8">
    <source>
        <dbReference type="ARBA" id="ARBA00061050"/>
    </source>
</evidence>
<evidence type="ECO:0000256" key="13">
    <source>
        <dbReference type="PROSITE-ProRule" id="PRU00104"/>
    </source>
</evidence>
<dbReference type="Gene3D" id="3.30.2410.10">
    <property type="entry name" value="Hect, E3 ligase catalytic domain"/>
    <property type="match status" value="1"/>
</dbReference>
<dbReference type="InterPro" id="IPR044611">
    <property type="entry name" value="E3A/B/C-like"/>
</dbReference>